<keyword evidence="7" id="KW-0520">NAD</keyword>
<accession>A0A816ARJ5</accession>
<dbReference type="Proteomes" id="UP000663832">
    <property type="component" value="Unassembled WGS sequence"/>
</dbReference>
<dbReference type="GO" id="GO:0106274">
    <property type="term" value="F:NAD+-protein-arginine ADP-ribosyltransferase activity"/>
    <property type="evidence" value="ECO:0007669"/>
    <property type="project" value="UniProtKB-EC"/>
</dbReference>
<feature type="binding site" evidence="6">
    <location>
        <position position="642"/>
    </location>
    <ligand>
        <name>Mg(2+)</name>
        <dbReference type="ChEBI" id="CHEBI:18420"/>
        <label>1</label>
    </ligand>
</feature>
<keyword evidence="6" id="KW-0460">Magnesium</keyword>
<dbReference type="EMBL" id="CAJNOI010000899">
    <property type="protein sequence ID" value="CAF1360133.1"/>
    <property type="molecule type" value="Genomic_DNA"/>
</dbReference>
<comment type="catalytic activity">
    <reaction evidence="5 7">
        <text>L-arginyl-[protein] + NAD(+) = N(omega)-(ADP-D-ribosyl)-L-arginyl-[protein] + nicotinamide + H(+)</text>
        <dbReference type="Rhea" id="RHEA:19149"/>
        <dbReference type="Rhea" id="RHEA-COMP:10532"/>
        <dbReference type="Rhea" id="RHEA-COMP:15087"/>
        <dbReference type="ChEBI" id="CHEBI:15378"/>
        <dbReference type="ChEBI" id="CHEBI:17154"/>
        <dbReference type="ChEBI" id="CHEBI:29965"/>
        <dbReference type="ChEBI" id="CHEBI:57540"/>
        <dbReference type="ChEBI" id="CHEBI:142554"/>
        <dbReference type="EC" id="2.4.2.31"/>
    </reaction>
</comment>
<dbReference type="GO" id="GO:0016779">
    <property type="term" value="F:nucleotidyltransferase activity"/>
    <property type="evidence" value="ECO:0007669"/>
    <property type="project" value="UniProtKB-KW"/>
</dbReference>
<evidence type="ECO:0000313" key="10">
    <source>
        <dbReference type="Proteomes" id="UP000663832"/>
    </source>
</evidence>
<keyword evidence="10" id="KW-1185">Reference proteome</keyword>
<name>A0A816ARJ5_9BILA</name>
<keyword evidence="6" id="KW-0479">Metal-binding</keyword>
<evidence type="ECO:0000256" key="7">
    <source>
        <dbReference type="RuleBase" id="RU361228"/>
    </source>
</evidence>
<dbReference type="Gene3D" id="3.90.176.10">
    <property type="entry name" value="Toxin ADP-ribosyltransferase, Chain A, domain 1"/>
    <property type="match status" value="1"/>
</dbReference>
<comment type="similarity">
    <text evidence="1 7">Belongs to the Arg-specific ADP-ribosyltransferase family.</text>
</comment>
<proteinExistence type="inferred from homology"/>
<dbReference type="Proteomes" id="UP000663877">
    <property type="component" value="Unassembled WGS sequence"/>
</dbReference>
<comment type="caution">
    <text evidence="9">The sequence shown here is derived from an EMBL/GenBank/DDBJ whole genome shotgun (WGS) entry which is preliminary data.</text>
</comment>
<reference evidence="9" key="1">
    <citation type="submission" date="2021-02" db="EMBL/GenBank/DDBJ databases">
        <authorList>
            <person name="Nowell W R."/>
        </authorList>
    </citation>
    <scope>NUCLEOTIDE SEQUENCE</scope>
</reference>
<dbReference type="PANTHER" id="PTHR16222">
    <property type="entry name" value="ADP-RIBOSYLGLYCOHYDROLASE"/>
    <property type="match status" value="1"/>
</dbReference>
<dbReference type="EMBL" id="CAJNOM010001245">
    <property type="protein sequence ID" value="CAF1599847.1"/>
    <property type="molecule type" value="Genomic_DNA"/>
</dbReference>
<dbReference type="InterPro" id="IPR005502">
    <property type="entry name" value="Ribosyl_crysJ1"/>
</dbReference>
<dbReference type="SUPFAM" id="SSF56399">
    <property type="entry name" value="ADP-ribosylation"/>
    <property type="match status" value="1"/>
</dbReference>
<sequence length="699" mass="79199">MAKKYSNDDDNDFQHNQRFCDMAGEPCRMLLPIQGYEKKPLVSLEDAVEPLVQFVPDVKRMAYVAKMKCDNPPADHLSKDESASIILYSMEWEPQEECLYYVLNATLRAENRKKLVPWFLYLKLILTALSKLPPLQRTVYRGIKSDMRNYYKKGETVIWWGFSSCTTTQDVLENDQYLGSTGTRTFFTIECIHGKDIQQHSSFRTEDEVLLLPGRQFKVVSCLNQSGGLYMIQLREIEPPYSLLEPVSTDASKTSKTAIGKEIQSPYSLLKPVSKVVPKISKASTTNPSPIIAPMDRICNEANPTIFMATIDDNLFLDKQWLNLQYHTADRIKKPAELEHQMESPPELADEKQLDRIKGSLIGMALGDAVGAHVEYRPYEYLEQNPVKDLVGGGTWGLIKGQFTDDTSMALCLAMSLLARHDFVPYDQLVRYKWWHQYGYMSSTGSCFDIDAATSQSLEEFSRRQKSFAKNHKIPVERLDFLSDARLLEDFKVYCSPKGVAGNGALMRLAPVPLFFYGSPEIAVELSGISGQITDGDTKAYDACRYYGALICAALNDYEKSDLLDKGFYKKHKHWFGNISLCDEIKKIAEGSYQKEGGYQDGIRGKGYIVNALEAALWAFWSDENSFEKGVLAAVNLGDDTDTTAAIYGQLAGAYYGYKELPKKWIKHVYAKQFILNVSEWIAYEGKKWSETKRSSSSY</sequence>
<organism evidence="9 10">
    <name type="scientific">Adineta steineri</name>
    <dbReference type="NCBI Taxonomy" id="433720"/>
    <lineage>
        <taxon>Eukaryota</taxon>
        <taxon>Metazoa</taxon>
        <taxon>Spiralia</taxon>
        <taxon>Gnathifera</taxon>
        <taxon>Rotifera</taxon>
        <taxon>Eurotatoria</taxon>
        <taxon>Bdelloidea</taxon>
        <taxon>Adinetida</taxon>
        <taxon>Adinetidae</taxon>
        <taxon>Adineta</taxon>
    </lineage>
</organism>
<dbReference type="InterPro" id="IPR036705">
    <property type="entry name" value="Ribosyl_crysJ1_sf"/>
</dbReference>
<evidence type="ECO:0000256" key="4">
    <source>
        <dbReference type="ARBA" id="ARBA00022695"/>
    </source>
</evidence>
<dbReference type="OrthoDB" id="410104at2759"/>
<evidence type="ECO:0000256" key="3">
    <source>
        <dbReference type="ARBA" id="ARBA00022679"/>
    </source>
</evidence>
<evidence type="ECO:0000256" key="1">
    <source>
        <dbReference type="ARBA" id="ARBA00009558"/>
    </source>
</evidence>
<comment type="cofactor">
    <cofactor evidence="6">
        <name>Mg(2+)</name>
        <dbReference type="ChEBI" id="CHEBI:18420"/>
    </cofactor>
    <text evidence="6">Binds 2 magnesium ions per subunit.</text>
</comment>
<dbReference type="Pfam" id="PF01129">
    <property type="entry name" value="ART"/>
    <property type="match status" value="1"/>
</dbReference>
<dbReference type="GO" id="GO:0046872">
    <property type="term" value="F:metal ion binding"/>
    <property type="evidence" value="ECO:0007669"/>
    <property type="project" value="UniProtKB-KW"/>
</dbReference>
<protein>
    <recommendedName>
        <fullName evidence="7">NAD(P)(+)--arginine ADP-ribosyltransferase</fullName>
        <ecNumber evidence="7">2.4.2.31</ecNumber>
    </recommendedName>
    <alternativeName>
        <fullName evidence="7">Mono(ADP-ribosyl)transferase</fullName>
    </alternativeName>
</protein>
<gene>
    <name evidence="8" type="ORF">BJG266_LOCUS35447</name>
    <name evidence="9" type="ORF">QVE165_LOCUS52462</name>
</gene>
<dbReference type="Gene3D" id="1.10.4080.10">
    <property type="entry name" value="ADP-ribosylation/Crystallin J1"/>
    <property type="match status" value="1"/>
</dbReference>
<dbReference type="InterPro" id="IPR050792">
    <property type="entry name" value="ADP-ribosylglycohydrolase"/>
</dbReference>
<keyword evidence="3 7" id="KW-0808">Transferase</keyword>
<evidence type="ECO:0000256" key="6">
    <source>
        <dbReference type="PIRSR" id="PIRSR605502-1"/>
    </source>
</evidence>
<feature type="binding site" evidence="6">
    <location>
        <position position="405"/>
    </location>
    <ligand>
        <name>Mg(2+)</name>
        <dbReference type="ChEBI" id="CHEBI:18420"/>
        <label>1</label>
    </ligand>
</feature>
<dbReference type="AlphaFoldDB" id="A0A816ARJ5"/>
<feature type="binding site" evidence="6">
    <location>
        <position position="640"/>
    </location>
    <ligand>
        <name>Mg(2+)</name>
        <dbReference type="ChEBI" id="CHEBI:18420"/>
        <label>1</label>
    </ligand>
</feature>
<feature type="binding site" evidence="6">
    <location>
        <position position="404"/>
    </location>
    <ligand>
        <name>Mg(2+)</name>
        <dbReference type="ChEBI" id="CHEBI:18420"/>
        <label>1</label>
    </ligand>
</feature>
<feature type="binding site" evidence="6">
    <location>
        <position position="406"/>
    </location>
    <ligand>
        <name>Mg(2+)</name>
        <dbReference type="ChEBI" id="CHEBI:18420"/>
        <label>1</label>
    </ligand>
</feature>
<evidence type="ECO:0000256" key="2">
    <source>
        <dbReference type="ARBA" id="ARBA00022676"/>
    </source>
</evidence>
<dbReference type="EC" id="2.4.2.31" evidence="7"/>
<evidence type="ECO:0000313" key="9">
    <source>
        <dbReference type="EMBL" id="CAF1599847.1"/>
    </source>
</evidence>
<dbReference type="SUPFAM" id="SSF101478">
    <property type="entry name" value="ADP-ribosylglycohydrolase"/>
    <property type="match status" value="1"/>
</dbReference>
<dbReference type="Pfam" id="PF03747">
    <property type="entry name" value="ADP_ribosyl_GH"/>
    <property type="match status" value="1"/>
</dbReference>
<dbReference type="PANTHER" id="PTHR16222:SF12">
    <property type="entry name" value="ADP-RIBOSYLGLYCOHYDROLASE-RELATED"/>
    <property type="match status" value="1"/>
</dbReference>
<keyword evidence="4" id="KW-0548">Nucleotidyltransferase</keyword>
<evidence type="ECO:0000313" key="8">
    <source>
        <dbReference type="EMBL" id="CAF1360133.1"/>
    </source>
</evidence>
<keyword evidence="7" id="KW-0521">NADP</keyword>
<evidence type="ECO:0000256" key="5">
    <source>
        <dbReference type="ARBA" id="ARBA00047597"/>
    </source>
</evidence>
<feature type="binding site" evidence="6">
    <location>
        <position position="643"/>
    </location>
    <ligand>
        <name>Mg(2+)</name>
        <dbReference type="ChEBI" id="CHEBI:18420"/>
        <label>1</label>
    </ligand>
</feature>
<dbReference type="PROSITE" id="PS51996">
    <property type="entry name" value="TR_MART"/>
    <property type="match status" value="1"/>
</dbReference>
<dbReference type="InterPro" id="IPR000768">
    <property type="entry name" value="ART"/>
</dbReference>
<keyword evidence="2 7" id="KW-0328">Glycosyltransferase</keyword>